<proteinExistence type="predicted"/>
<keyword evidence="1" id="KW-0547">Nucleotide-binding</keyword>
<dbReference type="EMBL" id="CAEZZV010000033">
    <property type="protein sequence ID" value="CAB4773494.1"/>
    <property type="molecule type" value="Genomic_DNA"/>
</dbReference>
<organism evidence="5">
    <name type="scientific">freshwater metagenome</name>
    <dbReference type="NCBI Taxonomy" id="449393"/>
    <lineage>
        <taxon>unclassified sequences</taxon>
        <taxon>metagenomes</taxon>
        <taxon>ecological metagenomes</taxon>
    </lineage>
</organism>
<gene>
    <name evidence="3" type="ORF">UFOPK1421_00059</name>
    <name evidence="4" type="ORF">UFOPK1820_00910</name>
    <name evidence="5" type="ORF">UFOPK1960_00250</name>
    <name evidence="6" type="ORF">UFOPK2921_00395</name>
    <name evidence="7" type="ORF">UFOPK4422_00220</name>
</gene>
<dbReference type="GO" id="GO:0000166">
    <property type="term" value="F:nucleotide binding"/>
    <property type="evidence" value="ECO:0007669"/>
    <property type="project" value="UniProtKB-KW"/>
</dbReference>
<evidence type="ECO:0000313" key="3">
    <source>
        <dbReference type="EMBL" id="CAB4532359.1"/>
    </source>
</evidence>
<dbReference type="PROSITE" id="PS51084">
    <property type="entry name" value="HIT_2"/>
    <property type="match status" value="1"/>
</dbReference>
<dbReference type="InterPro" id="IPR052908">
    <property type="entry name" value="AP-4-A_phosphorylase"/>
</dbReference>
<evidence type="ECO:0000313" key="7">
    <source>
        <dbReference type="EMBL" id="CAB5112060.1"/>
    </source>
</evidence>
<dbReference type="PANTHER" id="PTHR42997">
    <property type="entry name" value="HIT FAMILY HYDROLASE"/>
    <property type="match status" value="1"/>
</dbReference>
<dbReference type="EMBL" id="CAEZVL010000021">
    <property type="protein sequence ID" value="CAB4624074.1"/>
    <property type="molecule type" value="Genomic_DNA"/>
</dbReference>
<name>A0A6J6IHX3_9ZZZZ</name>
<dbReference type="EMBL" id="CAFBRX010000012">
    <property type="protein sequence ID" value="CAB5112060.1"/>
    <property type="molecule type" value="Genomic_DNA"/>
</dbReference>
<dbReference type="SUPFAM" id="SSF54197">
    <property type="entry name" value="HIT-like"/>
    <property type="match status" value="1"/>
</dbReference>
<dbReference type="InterPro" id="IPR036265">
    <property type="entry name" value="HIT-like_sf"/>
</dbReference>
<dbReference type="AlphaFoldDB" id="A0A6J6IHX3"/>
<dbReference type="EMBL" id="CAEZUK010000143">
    <property type="protein sequence ID" value="CAB4603628.1"/>
    <property type="molecule type" value="Genomic_DNA"/>
</dbReference>
<accession>A0A6J6IHX3</accession>
<dbReference type="InterPro" id="IPR011146">
    <property type="entry name" value="HIT-like"/>
</dbReference>
<evidence type="ECO:0000259" key="2">
    <source>
        <dbReference type="PROSITE" id="PS51084"/>
    </source>
</evidence>
<dbReference type="GO" id="GO:0003824">
    <property type="term" value="F:catalytic activity"/>
    <property type="evidence" value="ECO:0007669"/>
    <property type="project" value="InterPro"/>
</dbReference>
<evidence type="ECO:0000313" key="5">
    <source>
        <dbReference type="EMBL" id="CAB4624074.1"/>
    </source>
</evidence>
<protein>
    <submittedName>
        <fullName evidence="5">Unannotated protein</fullName>
    </submittedName>
</protein>
<dbReference type="PANTHER" id="PTHR42997:SF1">
    <property type="entry name" value="AP-4-A PHOSPHORYLASE"/>
    <property type="match status" value="1"/>
</dbReference>
<evidence type="ECO:0000256" key="1">
    <source>
        <dbReference type="ARBA" id="ARBA00022741"/>
    </source>
</evidence>
<dbReference type="InterPro" id="IPR039383">
    <property type="entry name" value="FHIT"/>
</dbReference>
<evidence type="ECO:0000313" key="6">
    <source>
        <dbReference type="EMBL" id="CAB4773494.1"/>
    </source>
</evidence>
<feature type="domain" description="HIT" evidence="2">
    <location>
        <begin position="31"/>
        <end position="142"/>
    </location>
</feature>
<evidence type="ECO:0000313" key="4">
    <source>
        <dbReference type="EMBL" id="CAB4603628.1"/>
    </source>
</evidence>
<sequence length="173" mass="19006">MIDALWTGWRSQYLAGLGRLSAEDSLHQESVFTQILKANISDEDSFIVHRGELVFVILNAFPYAVGHLLVLPYRQVNDLSSLSAMESLELWATVTRASEVLSTVYEPQGLNIGMNIGRSAGGSVAEHLHVHIVPRTVGDANFMAVTANAKTISEPLNVTAQRIRECWLDTTSP</sequence>
<dbReference type="CDD" id="cd01275">
    <property type="entry name" value="FHIT"/>
    <property type="match status" value="1"/>
</dbReference>
<dbReference type="EMBL" id="CAEZSL010000004">
    <property type="protein sequence ID" value="CAB4532359.1"/>
    <property type="molecule type" value="Genomic_DNA"/>
</dbReference>
<reference evidence="5" key="1">
    <citation type="submission" date="2020-05" db="EMBL/GenBank/DDBJ databases">
        <authorList>
            <person name="Chiriac C."/>
            <person name="Salcher M."/>
            <person name="Ghai R."/>
            <person name="Kavagutti S V."/>
        </authorList>
    </citation>
    <scope>NUCLEOTIDE SEQUENCE</scope>
</reference>
<dbReference type="Pfam" id="PF01230">
    <property type="entry name" value="HIT"/>
    <property type="match status" value="1"/>
</dbReference>
<dbReference type="Gene3D" id="3.30.428.10">
    <property type="entry name" value="HIT-like"/>
    <property type="match status" value="1"/>
</dbReference>